<dbReference type="Proteomes" id="UP000001106">
    <property type="component" value="Chromosome"/>
</dbReference>
<dbReference type="EMBL" id="CP000743">
    <property type="protein sequence ID" value="ABR55996.1"/>
    <property type="molecule type" value="Genomic_DNA"/>
</dbReference>
<sequence>MKKNIFKLGVKKHNTIKQVSKRTTIYAFLILMIILNPINGNSVNPSLLEQDDSYTHQYFSDILNDYSTIIGQMVQEDPSYLNNSILVYNKTKLTQQEIIYYQSKNISSPSMLVIGPFYNFSNNLNKLCELNYNLINDLNENTTNSIKNAKLTVVEINDTIELLYNNLDNINNISNLKQKNNTLYFNTSNIRNIIKLYIGGYEQYKNIVDSRYMELPVNSTGLYIKVSNEKPALFDNIIIYGGGGAPNTSIELTVGNNIYEVNNTDNIFSMNYSFNETGYYEIYATQKTSYFEPSQRFDTQNNLTSNVVVVEVSKIPTYILTEPKYIAFVNKTVRINGVVVDKNDNPVDGYISENGKYYKLNNGKFSIIKQSNIGGITDLPLKYNGTSIYQKSNKSVKVEFLRYPVNIVIETKNNNKNNAISKGENIEIVGQIYTPKTSSFEQNQRPEGANDYKCINIFVNNTKYATIQSKDKFDVNISINNSGNYIIYATYGGDNIYAPSKSNEIRLFVEDGIGIFSYLLMLMAIILIILIYFKRNNLINNKESSDNDNKIIDLSEKEEAGKQPLNIAEETQIDDYLSFELIEEAYKILFGELVKKYNISKQLTPRELLFKIKENYPELYPDLNFITAIHEKITYERARLDKSVKTEYFEKIKKILGEL</sequence>
<evidence type="ECO:0008006" key="4">
    <source>
        <dbReference type="Google" id="ProtNLM"/>
    </source>
</evidence>
<dbReference type="HOGENOM" id="CLU_447336_0_0_2"/>
<dbReference type="RefSeq" id="WP_011973128.1">
    <property type="nucleotide sequence ID" value="NC_009635.1"/>
</dbReference>
<protein>
    <recommendedName>
        <fullName evidence="4">DUF4129 domain-containing protein</fullName>
    </recommendedName>
</protein>
<dbReference type="AlphaFoldDB" id="A6UU24"/>
<organism evidence="2 3">
    <name type="scientific">Methanococcus aeolicus (strain ATCC BAA-1280 / DSM 17508 / OCM 812 / Nankai-3)</name>
    <dbReference type="NCBI Taxonomy" id="419665"/>
    <lineage>
        <taxon>Archaea</taxon>
        <taxon>Methanobacteriati</taxon>
        <taxon>Methanobacteriota</taxon>
        <taxon>Methanomada group</taxon>
        <taxon>Methanococci</taxon>
        <taxon>Methanococcales</taxon>
        <taxon>Methanococcaceae</taxon>
        <taxon>Methanococcus</taxon>
    </lineage>
</organism>
<keyword evidence="1" id="KW-1133">Transmembrane helix</keyword>
<feature type="transmembrane region" description="Helical" evidence="1">
    <location>
        <begin position="515"/>
        <end position="533"/>
    </location>
</feature>
<dbReference type="OrthoDB" id="101276at2157"/>
<evidence type="ECO:0000256" key="1">
    <source>
        <dbReference type="SAM" id="Phobius"/>
    </source>
</evidence>
<dbReference type="GeneID" id="5327631"/>
<keyword evidence="1" id="KW-0472">Membrane</keyword>
<evidence type="ECO:0000313" key="2">
    <source>
        <dbReference type="EMBL" id="ABR55996.1"/>
    </source>
</evidence>
<gene>
    <name evidence="2" type="ordered locus">Maeo_0410</name>
</gene>
<dbReference type="eggNOG" id="arCOG02487">
    <property type="taxonomic scope" value="Archaea"/>
</dbReference>
<evidence type="ECO:0000313" key="3">
    <source>
        <dbReference type="Proteomes" id="UP000001106"/>
    </source>
</evidence>
<accession>A6UU24</accession>
<keyword evidence="3" id="KW-1185">Reference proteome</keyword>
<keyword evidence="1" id="KW-0812">Transmembrane</keyword>
<reference evidence="2" key="1">
    <citation type="submission" date="2007-06" db="EMBL/GenBank/DDBJ databases">
        <title>Complete sequence of Methanococcus aeolicus Nankai-3.</title>
        <authorList>
            <consortium name="US DOE Joint Genome Institute"/>
            <person name="Copeland A."/>
            <person name="Lucas S."/>
            <person name="Lapidus A."/>
            <person name="Barry K."/>
            <person name="Glavina del Rio T."/>
            <person name="Dalin E."/>
            <person name="Tice H."/>
            <person name="Pitluck S."/>
            <person name="Chain P."/>
            <person name="Malfatti S."/>
            <person name="Shin M."/>
            <person name="Vergez L."/>
            <person name="Schmutz J."/>
            <person name="Larimer F."/>
            <person name="Land M."/>
            <person name="Hauser L."/>
            <person name="Kyrpides N."/>
            <person name="Lykidis A."/>
            <person name="Sieprawska-Lupa M."/>
            <person name="Whitman W.B."/>
            <person name="Richardson P."/>
        </authorList>
    </citation>
    <scope>NUCLEOTIDE SEQUENCE [LARGE SCALE GENOMIC DNA]</scope>
    <source>
        <strain evidence="2">Nankai-3</strain>
    </source>
</reference>
<dbReference type="KEGG" id="mae:Maeo_0410"/>
<proteinExistence type="predicted"/>
<name>A6UU24_META3</name>
<dbReference type="STRING" id="419665.Maeo_0410"/>